<keyword evidence="2 5" id="KW-0694">RNA-binding</keyword>
<sequence length="147" mass="15660">MELHKLRPPKGAKKARKRKGIGPGTGLGKTAGRGHGGQNSRSGGGVRPGFEGGQTPLQGRVPKRGFNNKRYTKNWTIINLKDLNIFAAETVVTPELLLEKKIIKKIGDGVKVLGNGELSVKLDVKAHGFTKSAAAKIEEQGGTTEVI</sequence>
<proteinExistence type="inferred from homology"/>
<keyword evidence="3 5" id="KW-0689">Ribosomal protein</keyword>
<dbReference type="Gene3D" id="3.100.10.10">
    <property type="match status" value="1"/>
</dbReference>
<feature type="domain" description="Large ribosomal subunit protein uL15/eL18" evidence="8">
    <location>
        <begin position="77"/>
        <end position="144"/>
    </location>
</feature>
<protein>
    <recommendedName>
        <fullName evidence="5">Large ribosomal subunit protein uL15</fullName>
    </recommendedName>
</protein>
<keyword evidence="5" id="KW-0699">rRNA-binding</keyword>
<dbReference type="InterPro" id="IPR005749">
    <property type="entry name" value="Ribosomal_uL15_bac-type"/>
</dbReference>
<dbReference type="PANTHER" id="PTHR12934:SF11">
    <property type="entry name" value="LARGE RIBOSOMAL SUBUNIT PROTEIN UL15M"/>
    <property type="match status" value="1"/>
</dbReference>
<gene>
    <name evidence="5 9" type="primary">rplO</name>
    <name evidence="9" type="ORF">PRVXT_000186</name>
</gene>
<dbReference type="RefSeq" id="WP_350343828.1">
    <property type="nucleotide sequence ID" value="NZ_CP158367.1"/>
</dbReference>
<dbReference type="GO" id="GO:0003735">
    <property type="term" value="F:structural constituent of ribosome"/>
    <property type="evidence" value="ECO:0007669"/>
    <property type="project" value="InterPro"/>
</dbReference>
<evidence type="ECO:0000313" key="9">
    <source>
        <dbReference type="EMBL" id="XBX75081.1"/>
    </source>
</evidence>
<dbReference type="NCBIfam" id="TIGR01071">
    <property type="entry name" value="rplO_bact"/>
    <property type="match status" value="1"/>
</dbReference>
<evidence type="ECO:0000256" key="6">
    <source>
        <dbReference type="RuleBase" id="RU003888"/>
    </source>
</evidence>
<dbReference type="GO" id="GO:0022625">
    <property type="term" value="C:cytosolic large ribosomal subunit"/>
    <property type="evidence" value="ECO:0007669"/>
    <property type="project" value="TreeGrafter"/>
</dbReference>
<evidence type="ECO:0000259" key="8">
    <source>
        <dbReference type="Pfam" id="PF00828"/>
    </source>
</evidence>
<evidence type="ECO:0000256" key="3">
    <source>
        <dbReference type="ARBA" id="ARBA00022980"/>
    </source>
</evidence>
<dbReference type="PANTHER" id="PTHR12934">
    <property type="entry name" value="50S RIBOSOMAL PROTEIN L15"/>
    <property type="match status" value="1"/>
</dbReference>
<dbReference type="Pfam" id="PF00828">
    <property type="entry name" value="Ribosomal_L27A"/>
    <property type="match status" value="1"/>
</dbReference>
<reference evidence="9" key="1">
    <citation type="journal article" date="2013" name="Extremophiles">
        <title>Proteinivorax tanatarense gen. nov., sp. nov., an anaerobic, haloalkaliphilic, proteolytic bacterium isolated from a decaying algal bloom, and proposal of Proteinivoraceae fam. nov.</title>
        <authorList>
            <person name="Kevbrin V."/>
            <person name="Boltyanskaya Y."/>
            <person name="Zhilina T."/>
            <person name="Kolganova T."/>
            <person name="Lavrentjeva E."/>
            <person name="Kuznetsov B."/>
        </authorList>
    </citation>
    <scope>NUCLEOTIDE SEQUENCE</scope>
    <source>
        <strain evidence="9">Z-910T</strain>
    </source>
</reference>
<dbReference type="InterPro" id="IPR036227">
    <property type="entry name" value="Ribosomal_uL15/eL18_sf"/>
</dbReference>
<evidence type="ECO:0000256" key="2">
    <source>
        <dbReference type="ARBA" id="ARBA00022884"/>
    </source>
</evidence>
<organism evidence="9">
    <name type="scientific">Proteinivorax tanatarense</name>
    <dbReference type="NCBI Taxonomy" id="1260629"/>
    <lineage>
        <taxon>Bacteria</taxon>
        <taxon>Bacillati</taxon>
        <taxon>Bacillota</taxon>
        <taxon>Clostridia</taxon>
        <taxon>Eubacteriales</taxon>
        <taxon>Proteinivoracaceae</taxon>
        <taxon>Proteinivorax</taxon>
    </lineage>
</organism>
<dbReference type="GO" id="GO:0019843">
    <property type="term" value="F:rRNA binding"/>
    <property type="evidence" value="ECO:0007669"/>
    <property type="project" value="UniProtKB-UniRule"/>
</dbReference>
<comment type="subunit">
    <text evidence="5">Part of the 50S ribosomal subunit.</text>
</comment>
<reference evidence="9" key="2">
    <citation type="submission" date="2024-06" db="EMBL/GenBank/DDBJ databases">
        <authorList>
            <person name="Petrova K.O."/>
            <person name="Toshchakov S.V."/>
            <person name="Boltjanskaja Y.V."/>
            <person name="Kevbrin V."/>
        </authorList>
    </citation>
    <scope>NUCLEOTIDE SEQUENCE</scope>
    <source>
        <strain evidence="9">Z-910T</strain>
    </source>
</reference>
<accession>A0AAU7VME3</accession>
<dbReference type="SUPFAM" id="SSF52080">
    <property type="entry name" value="Ribosomal proteins L15p and L18e"/>
    <property type="match status" value="1"/>
</dbReference>
<evidence type="ECO:0000256" key="1">
    <source>
        <dbReference type="ARBA" id="ARBA00007320"/>
    </source>
</evidence>
<dbReference type="GO" id="GO:0006412">
    <property type="term" value="P:translation"/>
    <property type="evidence" value="ECO:0007669"/>
    <property type="project" value="UniProtKB-UniRule"/>
</dbReference>
<feature type="region of interest" description="Disordered" evidence="7">
    <location>
        <begin position="1"/>
        <end position="67"/>
    </location>
</feature>
<dbReference type="InterPro" id="IPR001196">
    <property type="entry name" value="Ribosomal_uL15_CS"/>
</dbReference>
<dbReference type="EMBL" id="CP158367">
    <property type="protein sequence ID" value="XBX75081.1"/>
    <property type="molecule type" value="Genomic_DNA"/>
</dbReference>
<feature type="compositionally biased region" description="Gly residues" evidence="7">
    <location>
        <begin position="21"/>
        <end position="52"/>
    </location>
</feature>
<evidence type="ECO:0000256" key="7">
    <source>
        <dbReference type="SAM" id="MobiDB-lite"/>
    </source>
</evidence>
<evidence type="ECO:0000256" key="4">
    <source>
        <dbReference type="ARBA" id="ARBA00023274"/>
    </source>
</evidence>
<feature type="compositionally biased region" description="Basic residues" evidence="7">
    <location>
        <begin position="1"/>
        <end position="20"/>
    </location>
</feature>
<comment type="similarity">
    <text evidence="1 5 6">Belongs to the universal ribosomal protein uL15 family.</text>
</comment>
<dbReference type="InterPro" id="IPR021131">
    <property type="entry name" value="Ribosomal_uL15/eL18"/>
</dbReference>
<dbReference type="PROSITE" id="PS00475">
    <property type="entry name" value="RIBOSOMAL_L15"/>
    <property type="match status" value="1"/>
</dbReference>
<dbReference type="HAMAP" id="MF_01341">
    <property type="entry name" value="Ribosomal_uL15"/>
    <property type="match status" value="1"/>
</dbReference>
<name>A0AAU7VME3_9FIRM</name>
<dbReference type="AlphaFoldDB" id="A0AAU7VME3"/>
<comment type="function">
    <text evidence="5">Binds to the 23S rRNA.</text>
</comment>
<dbReference type="InterPro" id="IPR030878">
    <property type="entry name" value="Ribosomal_uL15"/>
</dbReference>
<keyword evidence="4 5" id="KW-0687">Ribonucleoprotein</keyword>
<evidence type="ECO:0000256" key="5">
    <source>
        <dbReference type="HAMAP-Rule" id="MF_01341"/>
    </source>
</evidence>